<gene>
    <name evidence="7" type="ORF">WMSIL1_LOCUS14053</name>
</gene>
<dbReference type="PROSITE" id="PS00478">
    <property type="entry name" value="LIM_DOMAIN_1"/>
    <property type="match status" value="1"/>
</dbReference>
<dbReference type="GO" id="GO:0051017">
    <property type="term" value="P:actin filament bundle assembly"/>
    <property type="evidence" value="ECO:0007669"/>
    <property type="project" value="TreeGrafter"/>
</dbReference>
<dbReference type="EMBL" id="CABIJS010000703">
    <property type="protein sequence ID" value="VUZ56412.1"/>
    <property type="molecule type" value="Genomic_DNA"/>
</dbReference>
<dbReference type="SUPFAM" id="SSF57716">
    <property type="entry name" value="Glucocorticoid receptor-like (DNA-binding domain)"/>
    <property type="match status" value="1"/>
</dbReference>
<dbReference type="GO" id="GO:0051015">
    <property type="term" value="F:actin filament binding"/>
    <property type="evidence" value="ECO:0007669"/>
    <property type="project" value="TreeGrafter"/>
</dbReference>
<feature type="compositionally biased region" description="Low complexity" evidence="5">
    <location>
        <begin position="153"/>
        <end position="171"/>
    </location>
</feature>
<dbReference type="GO" id="GO:0015629">
    <property type="term" value="C:actin cytoskeleton"/>
    <property type="evidence" value="ECO:0007669"/>
    <property type="project" value="TreeGrafter"/>
</dbReference>
<name>A0A564ZAJ4_HYMDI</name>
<dbReference type="Proteomes" id="UP000321570">
    <property type="component" value="Unassembled WGS sequence"/>
</dbReference>
<protein>
    <recommendedName>
        <fullName evidence="6">LIM zinc-binding domain-containing protein</fullName>
    </recommendedName>
</protein>
<dbReference type="Gene3D" id="2.10.110.10">
    <property type="entry name" value="Cysteine Rich Protein"/>
    <property type="match status" value="1"/>
</dbReference>
<dbReference type="GO" id="GO:0005886">
    <property type="term" value="C:plasma membrane"/>
    <property type="evidence" value="ECO:0007669"/>
    <property type="project" value="TreeGrafter"/>
</dbReference>
<proteinExistence type="predicted"/>
<dbReference type="PANTHER" id="PTHR24213">
    <property type="entry name" value="ACTIN-BINDING LIM PROTEIN"/>
    <property type="match status" value="1"/>
</dbReference>
<organism evidence="7 8">
    <name type="scientific">Hymenolepis diminuta</name>
    <name type="common">Rat tapeworm</name>
    <dbReference type="NCBI Taxonomy" id="6216"/>
    <lineage>
        <taxon>Eukaryota</taxon>
        <taxon>Metazoa</taxon>
        <taxon>Spiralia</taxon>
        <taxon>Lophotrochozoa</taxon>
        <taxon>Platyhelminthes</taxon>
        <taxon>Cestoda</taxon>
        <taxon>Eucestoda</taxon>
        <taxon>Cyclophyllidea</taxon>
        <taxon>Hymenolepididae</taxon>
        <taxon>Hymenolepis</taxon>
    </lineage>
</organism>
<sequence length="223" mass="24447">MKESGMSGHQIDMRSNLARRKEVKHAGTEFAQIKCKSSLKTGGFFMKNDKYYCQKDYQKISTPRCKVCGEVLVGDIVSALSYSFHKGCFICSQCKTPFSPGNRVTIWKDEFYCVCCSQTLGTRQSSSGGKSQPTSPLSLKQEQQPRNGNGSSTTTTPRQPLTQAQQQNQNQGDNALPLPPNDSAPVWHTRVVAATCVFPVGKSVRSPVSVTNATSEACEVHIK</sequence>
<dbReference type="PANTHER" id="PTHR24213:SF17">
    <property type="entry name" value="DEMATIN"/>
    <property type="match status" value="1"/>
</dbReference>
<feature type="region of interest" description="Disordered" evidence="5">
    <location>
        <begin position="121"/>
        <end position="184"/>
    </location>
</feature>
<keyword evidence="2 4" id="KW-0862">Zinc</keyword>
<dbReference type="AlphaFoldDB" id="A0A564ZAJ4"/>
<dbReference type="GO" id="GO:0030032">
    <property type="term" value="P:lamellipodium assembly"/>
    <property type="evidence" value="ECO:0007669"/>
    <property type="project" value="TreeGrafter"/>
</dbReference>
<dbReference type="Pfam" id="PF00412">
    <property type="entry name" value="LIM"/>
    <property type="match status" value="1"/>
</dbReference>
<accession>A0A564ZAJ4</accession>
<feature type="compositionally biased region" description="Polar residues" evidence="5">
    <location>
        <begin position="121"/>
        <end position="152"/>
    </location>
</feature>
<evidence type="ECO:0000256" key="5">
    <source>
        <dbReference type="SAM" id="MobiDB-lite"/>
    </source>
</evidence>
<keyword evidence="1 4" id="KW-0479">Metal-binding</keyword>
<evidence type="ECO:0000256" key="2">
    <source>
        <dbReference type="ARBA" id="ARBA00022833"/>
    </source>
</evidence>
<reference evidence="7 8" key="1">
    <citation type="submission" date="2019-07" db="EMBL/GenBank/DDBJ databases">
        <authorList>
            <person name="Jastrzebski P J."/>
            <person name="Paukszto L."/>
            <person name="Jastrzebski P J."/>
        </authorList>
    </citation>
    <scope>NUCLEOTIDE SEQUENCE [LARGE SCALE GENOMIC DNA]</scope>
    <source>
        <strain evidence="7 8">WMS-il1</strain>
    </source>
</reference>
<keyword evidence="3 4" id="KW-0440">LIM domain</keyword>
<dbReference type="GO" id="GO:0046872">
    <property type="term" value="F:metal ion binding"/>
    <property type="evidence" value="ECO:0007669"/>
    <property type="project" value="UniProtKB-KW"/>
</dbReference>
<dbReference type="PROSITE" id="PS50023">
    <property type="entry name" value="LIM_DOMAIN_2"/>
    <property type="match status" value="1"/>
</dbReference>
<evidence type="ECO:0000259" key="6">
    <source>
        <dbReference type="PROSITE" id="PS50023"/>
    </source>
</evidence>
<keyword evidence="8" id="KW-1185">Reference proteome</keyword>
<evidence type="ECO:0000313" key="8">
    <source>
        <dbReference type="Proteomes" id="UP000321570"/>
    </source>
</evidence>
<evidence type="ECO:0000256" key="1">
    <source>
        <dbReference type="ARBA" id="ARBA00022723"/>
    </source>
</evidence>
<evidence type="ECO:0000256" key="3">
    <source>
        <dbReference type="ARBA" id="ARBA00023038"/>
    </source>
</evidence>
<evidence type="ECO:0000313" key="7">
    <source>
        <dbReference type="EMBL" id="VUZ56412.1"/>
    </source>
</evidence>
<dbReference type="SMART" id="SM00132">
    <property type="entry name" value="LIM"/>
    <property type="match status" value="1"/>
</dbReference>
<evidence type="ECO:0000256" key="4">
    <source>
        <dbReference type="PROSITE-ProRule" id="PRU00125"/>
    </source>
</evidence>
<dbReference type="InterPro" id="IPR001781">
    <property type="entry name" value="Znf_LIM"/>
</dbReference>
<feature type="domain" description="LIM zinc-binding" evidence="6">
    <location>
        <begin position="63"/>
        <end position="123"/>
    </location>
</feature>
<dbReference type="InterPro" id="IPR051618">
    <property type="entry name" value="Actin-binding_LIM"/>
</dbReference>